<proteinExistence type="predicted"/>
<dbReference type="Proteomes" id="UP000249482">
    <property type="component" value="Unassembled WGS sequence"/>
</dbReference>
<dbReference type="EMBL" id="QKWZ01000246">
    <property type="protein sequence ID" value="PZT66483.1"/>
    <property type="molecule type" value="Genomic_DNA"/>
</dbReference>
<comment type="caution">
    <text evidence="1">The sequence shown here is derived from an EMBL/GenBank/DDBJ whole genome shotgun (WGS) entry which is preliminary data.</text>
</comment>
<sequence>MPDYDIAIFCRPDKAFTPHLATNALPDIKVPENISGIFIPQPNSQYISLIFITSLTTETLIKH</sequence>
<name>A0A2W6RCA6_ECOLX</name>
<evidence type="ECO:0000313" key="1">
    <source>
        <dbReference type="EMBL" id="PZT66483.1"/>
    </source>
</evidence>
<evidence type="ECO:0000313" key="2">
    <source>
        <dbReference type="Proteomes" id="UP000249482"/>
    </source>
</evidence>
<accession>A0A2W6RCA6</accession>
<dbReference type="AlphaFoldDB" id="A0A2W6RCA6"/>
<reference evidence="1 2" key="1">
    <citation type="submission" date="2018-06" db="EMBL/GenBank/DDBJ databases">
        <title>Draft genome sequence of mcr-1-harboring Escherichia coli isolated from wound infection of a hospitalized patient, in Bolivia.</title>
        <authorList>
            <person name="Munoz M.E."/>
            <person name="Moura Q."/>
            <person name="Ventura P.R.M."/>
            <person name="Bustos L.R."/>
            <person name="Ovando B.G."/>
            <person name="Terrazas D.I.V."/>
            <person name="Yarhui N.B."/>
            <person name="Cerdeira L."/>
            <person name="Lincopan N."/>
        </authorList>
    </citation>
    <scope>NUCLEOTIDE SEQUENCE [LARGE SCALE GENOMIC DNA]</scope>
    <source>
        <strain evidence="1 2">EcMLT</strain>
    </source>
</reference>
<protein>
    <submittedName>
        <fullName evidence="1">Uncharacterized protein</fullName>
    </submittedName>
</protein>
<gene>
    <name evidence="1" type="ORF">DNQ45_10260</name>
</gene>
<organism evidence="1 2">
    <name type="scientific">Escherichia coli</name>
    <dbReference type="NCBI Taxonomy" id="562"/>
    <lineage>
        <taxon>Bacteria</taxon>
        <taxon>Pseudomonadati</taxon>
        <taxon>Pseudomonadota</taxon>
        <taxon>Gammaproteobacteria</taxon>
        <taxon>Enterobacterales</taxon>
        <taxon>Enterobacteriaceae</taxon>
        <taxon>Escherichia</taxon>
    </lineage>
</organism>